<keyword evidence="4" id="KW-1185">Reference proteome</keyword>
<keyword evidence="3" id="KW-0808">Transferase</keyword>
<dbReference type="GO" id="GO:0032259">
    <property type="term" value="P:methylation"/>
    <property type="evidence" value="ECO:0007669"/>
    <property type="project" value="UniProtKB-KW"/>
</dbReference>
<comment type="caution">
    <text evidence="3">The sequence shown here is derived from an EMBL/GenBank/DDBJ whole genome shotgun (WGS) entry which is preliminary data.</text>
</comment>
<evidence type="ECO:0000256" key="1">
    <source>
        <dbReference type="SAM" id="MobiDB-lite"/>
    </source>
</evidence>
<dbReference type="GO" id="GO:0031902">
    <property type="term" value="C:late endosome membrane"/>
    <property type="evidence" value="ECO:0007669"/>
    <property type="project" value="TreeGrafter"/>
</dbReference>
<dbReference type="InterPro" id="IPR029063">
    <property type="entry name" value="SAM-dependent_MTases_sf"/>
</dbReference>
<sequence>MAALFERPQSHHYQKIVTITAIAFLLASQFKFLISFTGHRLKDLENNLSTIVPVDATTPANQYEQKESESDGPTKSTSTLSCDSSPCNGFFAYDGPNKDKKAALDVLKKAVAVYGYGGVWNNETHNEMIFMPNATNHPSCVAEWKESRPKWVLKGMSAHAEDVTIYDAFFSSSEFRGGNRTYMEIGAHDGVRESNSRFFDVCLGWNGLLVEPHPKNYERTVQLRPNAHHLGLAPSCMANETGTILFPEHMYTNAQVNEKGSTIEIHCGPLQYYLDALDIRHIDFWSLDVEGSELKVLETVDFDRTHIDVIIAESKNRLSRLPETQKKVEDVRVHLLGKGYLMIKSVSVRKSDVFLHKRACRSHANIAECNTLLRK</sequence>
<dbReference type="GO" id="GO:0005794">
    <property type="term" value="C:Golgi apparatus"/>
    <property type="evidence" value="ECO:0007669"/>
    <property type="project" value="TreeGrafter"/>
</dbReference>
<evidence type="ECO:0000313" key="3">
    <source>
        <dbReference type="EMBL" id="KAK1740025.1"/>
    </source>
</evidence>
<dbReference type="GO" id="GO:0005886">
    <property type="term" value="C:plasma membrane"/>
    <property type="evidence" value="ECO:0007669"/>
    <property type="project" value="TreeGrafter"/>
</dbReference>
<accession>A0AAD9DBW5</accession>
<dbReference type="PANTHER" id="PTHR34009:SF2">
    <property type="entry name" value="PROTEIN STAR"/>
    <property type="match status" value="1"/>
</dbReference>
<reference evidence="3" key="1">
    <citation type="submission" date="2023-06" db="EMBL/GenBank/DDBJ databases">
        <title>Survivors Of The Sea: Transcriptome response of Skeletonema marinoi to long-term dormancy.</title>
        <authorList>
            <person name="Pinder M.I.M."/>
            <person name="Kourtchenko O."/>
            <person name="Robertson E.K."/>
            <person name="Larsson T."/>
            <person name="Maumus F."/>
            <person name="Osuna-Cruz C.M."/>
            <person name="Vancaester E."/>
            <person name="Stenow R."/>
            <person name="Vandepoele K."/>
            <person name="Ploug H."/>
            <person name="Bruchert V."/>
            <person name="Godhe A."/>
            <person name="Topel M."/>
        </authorList>
    </citation>
    <scope>NUCLEOTIDE SEQUENCE</scope>
    <source>
        <strain evidence="3">R05AC</strain>
    </source>
</reference>
<name>A0AAD9DBW5_9STRA</name>
<evidence type="ECO:0000313" key="4">
    <source>
        <dbReference type="Proteomes" id="UP001224775"/>
    </source>
</evidence>
<proteinExistence type="predicted"/>
<dbReference type="AlphaFoldDB" id="A0AAD9DBW5"/>
<dbReference type="Pfam" id="PF05050">
    <property type="entry name" value="Methyltransf_21"/>
    <property type="match status" value="1"/>
</dbReference>
<dbReference type="GO" id="GO:0006888">
    <property type="term" value="P:endoplasmic reticulum to Golgi vesicle-mediated transport"/>
    <property type="evidence" value="ECO:0007669"/>
    <property type="project" value="TreeGrafter"/>
</dbReference>
<protein>
    <submittedName>
        <fullName evidence="3">FkbM family methyltransferase</fullName>
        <ecNumber evidence="3">2.1.1.-</ecNumber>
    </submittedName>
</protein>
<keyword evidence="3" id="KW-0489">Methyltransferase</keyword>
<dbReference type="PANTHER" id="PTHR34009">
    <property type="entry name" value="PROTEIN STAR"/>
    <property type="match status" value="1"/>
</dbReference>
<dbReference type="Proteomes" id="UP001224775">
    <property type="component" value="Unassembled WGS sequence"/>
</dbReference>
<dbReference type="GO" id="GO:0016197">
    <property type="term" value="P:endosomal transport"/>
    <property type="evidence" value="ECO:0007669"/>
    <property type="project" value="TreeGrafter"/>
</dbReference>
<dbReference type="InterPro" id="IPR006342">
    <property type="entry name" value="FkbM_mtfrase"/>
</dbReference>
<dbReference type="EC" id="2.1.1.-" evidence="3"/>
<evidence type="ECO:0000259" key="2">
    <source>
        <dbReference type="Pfam" id="PF05050"/>
    </source>
</evidence>
<gene>
    <name evidence="3" type="ORF">QTG54_008975</name>
</gene>
<feature type="compositionally biased region" description="Polar residues" evidence="1">
    <location>
        <begin position="71"/>
        <end position="82"/>
    </location>
</feature>
<feature type="domain" description="Methyltransferase FkbM" evidence="2">
    <location>
        <begin position="184"/>
        <end position="340"/>
    </location>
</feature>
<dbReference type="GO" id="GO:0005789">
    <property type="term" value="C:endoplasmic reticulum membrane"/>
    <property type="evidence" value="ECO:0007669"/>
    <property type="project" value="TreeGrafter"/>
</dbReference>
<feature type="region of interest" description="Disordered" evidence="1">
    <location>
        <begin position="59"/>
        <end position="82"/>
    </location>
</feature>
<dbReference type="EMBL" id="JATAAI010000016">
    <property type="protein sequence ID" value="KAK1740025.1"/>
    <property type="molecule type" value="Genomic_DNA"/>
</dbReference>
<dbReference type="Gene3D" id="3.40.50.150">
    <property type="entry name" value="Vaccinia Virus protein VP39"/>
    <property type="match status" value="1"/>
</dbReference>
<organism evidence="3 4">
    <name type="scientific">Skeletonema marinoi</name>
    <dbReference type="NCBI Taxonomy" id="267567"/>
    <lineage>
        <taxon>Eukaryota</taxon>
        <taxon>Sar</taxon>
        <taxon>Stramenopiles</taxon>
        <taxon>Ochrophyta</taxon>
        <taxon>Bacillariophyta</taxon>
        <taxon>Coscinodiscophyceae</taxon>
        <taxon>Thalassiosirophycidae</taxon>
        <taxon>Thalassiosirales</taxon>
        <taxon>Skeletonemataceae</taxon>
        <taxon>Skeletonema</taxon>
        <taxon>Skeletonema marinoi-dohrnii complex</taxon>
    </lineage>
</organism>
<dbReference type="GO" id="GO:0008168">
    <property type="term" value="F:methyltransferase activity"/>
    <property type="evidence" value="ECO:0007669"/>
    <property type="project" value="UniProtKB-KW"/>
</dbReference>
<dbReference type="InterPro" id="IPR053202">
    <property type="entry name" value="EGF_Rcpt_Signaling_Reg"/>
</dbReference>
<dbReference type="SUPFAM" id="SSF53335">
    <property type="entry name" value="S-adenosyl-L-methionine-dependent methyltransferases"/>
    <property type="match status" value="1"/>
</dbReference>